<evidence type="ECO:0000256" key="1">
    <source>
        <dbReference type="ARBA" id="ARBA00004141"/>
    </source>
</evidence>
<organism evidence="7 8">
    <name type="scientific">Mesorhizobium delmotii</name>
    <dbReference type="NCBI Taxonomy" id="1631247"/>
    <lineage>
        <taxon>Bacteria</taxon>
        <taxon>Pseudomonadati</taxon>
        <taxon>Pseudomonadota</taxon>
        <taxon>Alphaproteobacteria</taxon>
        <taxon>Hyphomicrobiales</taxon>
        <taxon>Phyllobacteriaceae</taxon>
        <taxon>Mesorhizobium</taxon>
    </lineage>
</organism>
<sequence>MNPVSTIISDLLSGVDQAGARFVEVLYKRIGLYSENLFFAMLVLYVVIWGYMQIFGRSTASPLEAAWRLGRAMFIYWMVTNWAPFSETIYTLVQSIPEVLANRIVQTISSTTGTQVSSVDAVPAMFDALYEATLRVVPELYTSVLTDFFGALLAIIIIIFTLLFIGVAVAAIIAAKVLLFIILALGPVWIIMALFNYSFKFTEGFFSVTANLVVQQLLIYGFLGFYYYMVQLSVSAMEGGAGTDITGKLSHVMPLLLVTLVGFYVLLQIPIIAGILTGSGPIGTAGAIHGIRRAARGTVDNAVTRTTRRAGSSLLRRSAEGRPRFAADVGKASIQRETAKNASSL</sequence>
<feature type="transmembrane region" description="Helical" evidence="6">
    <location>
        <begin position="249"/>
        <end position="267"/>
    </location>
</feature>
<dbReference type="EMBL" id="FUIG01000044">
    <property type="protein sequence ID" value="SJM33657.1"/>
    <property type="molecule type" value="Genomic_DNA"/>
</dbReference>
<evidence type="ECO:0000256" key="2">
    <source>
        <dbReference type="ARBA" id="ARBA00007802"/>
    </source>
</evidence>
<evidence type="ECO:0000313" key="8">
    <source>
        <dbReference type="Proteomes" id="UP000245698"/>
    </source>
</evidence>
<evidence type="ECO:0000256" key="4">
    <source>
        <dbReference type="ARBA" id="ARBA00022989"/>
    </source>
</evidence>
<feature type="transmembrane region" description="Helical" evidence="6">
    <location>
        <begin position="148"/>
        <end position="170"/>
    </location>
</feature>
<dbReference type="Pfam" id="PF04610">
    <property type="entry name" value="TrbL"/>
    <property type="match status" value="1"/>
</dbReference>
<dbReference type="Proteomes" id="UP000245698">
    <property type="component" value="Unassembled WGS sequence"/>
</dbReference>
<comment type="similarity">
    <text evidence="2">Belongs to the TrbL/VirB6 family.</text>
</comment>
<proteinExistence type="inferred from homology"/>
<gene>
    <name evidence="7" type="ORF">BQ8482_360058</name>
</gene>
<evidence type="ECO:0000256" key="5">
    <source>
        <dbReference type="ARBA" id="ARBA00023136"/>
    </source>
</evidence>
<evidence type="ECO:0000256" key="6">
    <source>
        <dbReference type="SAM" id="Phobius"/>
    </source>
</evidence>
<feature type="transmembrane region" description="Helical" evidence="6">
    <location>
        <begin position="37"/>
        <end position="54"/>
    </location>
</feature>
<reference evidence="8" key="1">
    <citation type="submission" date="2016-12" db="EMBL/GenBank/DDBJ databases">
        <authorList>
            <person name="Brunel B."/>
        </authorList>
    </citation>
    <scope>NUCLEOTIDE SEQUENCE [LARGE SCALE GENOMIC DNA]</scope>
</reference>
<comment type="subcellular location">
    <subcellularLocation>
        <location evidence="1">Membrane</location>
        <topology evidence="1">Multi-pass membrane protein</topology>
    </subcellularLocation>
</comment>
<protein>
    <recommendedName>
        <fullName evidence="9">Type IV secretion system protein</fullName>
    </recommendedName>
</protein>
<evidence type="ECO:0000313" key="7">
    <source>
        <dbReference type="EMBL" id="SJM33657.1"/>
    </source>
</evidence>
<dbReference type="GO" id="GO:0030255">
    <property type="term" value="P:protein secretion by the type IV secretion system"/>
    <property type="evidence" value="ECO:0007669"/>
    <property type="project" value="InterPro"/>
</dbReference>
<keyword evidence="4 6" id="KW-1133">Transmembrane helix</keyword>
<evidence type="ECO:0008006" key="9">
    <source>
        <dbReference type="Google" id="ProtNLM"/>
    </source>
</evidence>
<dbReference type="RefSeq" id="WP_123150351.1">
    <property type="nucleotide sequence ID" value="NZ_FUIG01000044.1"/>
</dbReference>
<feature type="transmembrane region" description="Helical" evidence="6">
    <location>
        <begin position="205"/>
        <end position="228"/>
    </location>
</feature>
<dbReference type="InterPro" id="IPR007688">
    <property type="entry name" value="Conjugal_tfr_TrbL/VirB6"/>
</dbReference>
<keyword evidence="5 6" id="KW-0472">Membrane</keyword>
<dbReference type="AlphaFoldDB" id="A0A2P9ARF0"/>
<name>A0A2P9ARF0_9HYPH</name>
<evidence type="ECO:0000256" key="3">
    <source>
        <dbReference type="ARBA" id="ARBA00022692"/>
    </source>
</evidence>
<keyword evidence="3 6" id="KW-0812">Transmembrane</keyword>
<feature type="transmembrane region" description="Helical" evidence="6">
    <location>
        <begin position="177"/>
        <end position="199"/>
    </location>
</feature>
<keyword evidence="8" id="KW-1185">Reference proteome</keyword>
<dbReference type="GO" id="GO:0016020">
    <property type="term" value="C:membrane"/>
    <property type="evidence" value="ECO:0007669"/>
    <property type="project" value="UniProtKB-SubCell"/>
</dbReference>
<accession>A0A2P9ARF0</accession>